<dbReference type="GO" id="GO:0032259">
    <property type="term" value="P:methylation"/>
    <property type="evidence" value="ECO:0007669"/>
    <property type="project" value="UniProtKB-KW"/>
</dbReference>
<dbReference type="InterPro" id="IPR006901">
    <property type="entry name" value="TrmK"/>
</dbReference>
<dbReference type="PANTHER" id="PTHR38451">
    <property type="entry name" value="TRNA (ADENINE(22)-N(1))-METHYLTRANSFERASE"/>
    <property type="match status" value="1"/>
</dbReference>
<dbReference type="EMBL" id="CP024870">
    <property type="protein sequence ID" value="ATX70880.1"/>
    <property type="molecule type" value="Genomic_DNA"/>
</dbReference>
<accession>A0A2K8KGR5</accession>
<dbReference type="SUPFAM" id="SSF53335">
    <property type="entry name" value="S-adenosyl-L-methionine-dependent methyltransferases"/>
    <property type="match status" value="1"/>
</dbReference>
<dbReference type="GO" id="GO:0160105">
    <property type="term" value="F:tRNA (adenine(22)-N1)-methyltransferase activity"/>
    <property type="evidence" value="ECO:0007669"/>
    <property type="project" value="InterPro"/>
</dbReference>
<dbReference type="Proteomes" id="UP000231179">
    <property type="component" value="Chromosome"/>
</dbReference>
<name>A0A2K8KGR5_9MOLU</name>
<dbReference type="RefSeq" id="WP_100254434.1">
    <property type="nucleotide sequence ID" value="NZ_CP024870.1"/>
</dbReference>
<dbReference type="PANTHER" id="PTHR38451:SF1">
    <property type="entry name" value="TRNA (ADENINE(22)-N(1))-METHYLTRANSFERASE"/>
    <property type="match status" value="1"/>
</dbReference>
<keyword evidence="2" id="KW-1185">Reference proteome</keyword>
<sequence length="232" mass="26554">MSIVTPRLFAIANLISDGEVVADIGTDHAYLPIYLAKSGHVTKVYATDIAKKPLQVAKNNIQSFAVSDKVQPVLADGIEWFKEKRIKISSCIIAGMGANTILEILKKDHEFIDCYVLAPNTDVEPLRRWVKKNKYYIETETLVLDNEIIYEIIKVNKFAGHKVKSKFDLFFGPILSKTKNNALLEQKLYLEEQKIISLLNQIPKKDKKYKQFMKKKKLINKLLKKEKTNVKS</sequence>
<dbReference type="InterPro" id="IPR029063">
    <property type="entry name" value="SAM-dependent_MTases_sf"/>
</dbReference>
<proteinExistence type="predicted"/>
<keyword evidence="1" id="KW-0808">Transferase</keyword>
<dbReference type="Gene3D" id="1.10.287.1890">
    <property type="match status" value="1"/>
</dbReference>
<keyword evidence="1" id="KW-0489">Methyltransferase</keyword>
<dbReference type="Pfam" id="PF12847">
    <property type="entry name" value="Methyltransf_18"/>
    <property type="match status" value="1"/>
</dbReference>
<dbReference type="AlphaFoldDB" id="A0A2K8KGR5"/>
<evidence type="ECO:0000313" key="2">
    <source>
        <dbReference type="Proteomes" id="UP000231179"/>
    </source>
</evidence>
<protein>
    <submittedName>
        <fullName evidence="1">tRNA: m1A22 methyltransferase</fullName>
    </submittedName>
</protein>
<evidence type="ECO:0000313" key="1">
    <source>
        <dbReference type="EMBL" id="ATX70880.1"/>
    </source>
</evidence>
<reference evidence="1 2" key="1">
    <citation type="submission" date="2017-11" db="EMBL/GenBank/DDBJ databases">
        <title>Complete genome sequence of Spiroplasma clarkii CN-5 (DSM 19994).</title>
        <authorList>
            <person name="Tsai Y.-M."/>
            <person name="Chang A."/>
            <person name="Lo W.-S."/>
            <person name="Kuo C.-H."/>
        </authorList>
    </citation>
    <scope>NUCLEOTIDE SEQUENCE [LARGE SCALE GENOMIC DNA]</scope>
    <source>
        <strain evidence="1 2">CN-5</strain>
    </source>
</reference>
<dbReference type="Gene3D" id="3.40.50.150">
    <property type="entry name" value="Vaccinia Virus protein VP39"/>
    <property type="match status" value="1"/>
</dbReference>
<dbReference type="PIRSF" id="PIRSF018637">
    <property type="entry name" value="TrmK"/>
    <property type="match status" value="1"/>
</dbReference>
<organism evidence="1 2">
    <name type="scientific">Spiroplasma clarkii</name>
    <dbReference type="NCBI Taxonomy" id="2139"/>
    <lineage>
        <taxon>Bacteria</taxon>
        <taxon>Bacillati</taxon>
        <taxon>Mycoplasmatota</taxon>
        <taxon>Mollicutes</taxon>
        <taxon>Entomoplasmatales</taxon>
        <taxon>Spiroplasmataceae</taxon>
        <taxon>Spiroplasma</taxon>
    </lineage>
</organism>
<gene>
    <name evidence="1" type="primary">trmK</name>
    <name evidence="1" type="ORF">SCLAR_v1c05610</name>
</gene>